<comment type="caution">
    <text evidence="1">The sequence shown here is derived from an EMBL/GenBank/DDBJ whole genome shotgun (WGS) entry which is preliminary data.</text>
</comment>
<sequence length="1819" mass="198666">MDWLSAALWNLCMSMLPQRNARALLVPLLCLAVLVPLSQASGARRQPLSGTEELGTLSTGIDCTFAAGYVATPTLSDEPSHGHMADSILTLAQQTTTGRPTTEPSQVLFAGYVLEPVASSNLAYTTEELQDGNAGQGRRRPSVQSESQGRQNLVLLGRDTAGIVPRKFTIPEPSVVADAEEKHIAMLPTKPHAALAEENRLLRRNMLARSGITLADTMVVATVDGRMYGVSRFDGSIIWRRDGLLESAATFRTNPTCSRGMVWTRSRADNYLEASGTNGEVCAPLHGGLGRLNSSNAATGSGASNAECSREPLDSGSSDALGELEADSHGDDEEEWLLEQGIDWRSDPQLLERQRRRRREWLDRQKCKTQRNAFSRAGGDTCRPQGSFPDSESVDPPEALYIAEPGGGGALYMYNAELGLKKLPLTIQNLVDQSPVQVSDVLYTGTKEASFAAIDLATGRLLSIYGDERAEKDGDGDEDGSSSSSFTNTRFGARRASIKLLLAEKLNRVSIYPAKPGAGRFRQLPQWELYHRSVQAPTLDPEIDALLSELSDAIEAMGTTDGSDSDSDGDVVVSSNPHGPTKFVMTQDGGFVMVEATTGIPLWAQEFESPVVSVFDVFGIATADSDGSGGAAADSIKYVARERDLSPAAQQSRFLRWRQLHEVDDEVVSGSGGHLGLGKTHSQDSQWRTGSAGGNILAGAFWERTSKTAAQPQIAYIGKLKDTLYTLTSDEFPLIDNPSLLSSLLLALAQAKRDQLRYAELQHPEWWDRWSFLTHDAAVLRVLQEARTWWLRPPATDGDLALDNRLERLMDMVAQHHAVASKVSVADVAGSGRQICDAEGHCYFDGIVGMHPFEPLPTDVPEVEGVPLHRPGLPGGEVIREGYEDAGSEAVDLPHNDDGQRLADGTSAMLMPKEDTEDWPWWRYFGHYMTRVAAFIGYMVTITVLVAFAGAVYLLRPRNKRRPRMWVDAEGDDTTRTGRRARLRVSWALMHRMWDTLKEEWRLSVEEAWRNPNAAAILRRTGVTNRSLDLDIDAAPAQQELSRHSNASVGSSQDGMAQVLRRGSASGSGSGSPFNLGVLGRESTDPSTIDRLPSGATTPRRNSTGGLPMTPLKRGSVEGESIERMLMSSPRATQSRPARLDAITMTDQVLGYGSHGTVVYRGEFQGRAVAVKRLLVDFYEVAEHEVKVLQDSDSHPNVIRYYCTEREGHFLYIALELCSGSLADAIMRAPMTTAASQLLATITKRKVMYQLACGLHHLHALKLVHRDIKPQNILIAPPPHRRRRRVARSDLDEPDDSVIMTTGAPRVLISDFGLSRILDDDESSFANTYTMHGMGGAVGHMPGSMPVGMIGGIGGGTVGWRAPECFDSPEARQMLGSSSAQPQASNAHGEPPSWPSLRGQANGQADEPSPYVSRGTRSRLRHLTMSAAVTPPLDSADSAQQEQQGVDGDEAEDSAGTNPTNTTDPTTSISFARRAGSHRRMTRAVDIFSMGCVFHYVLMDGEHPFGDRLSREQRILAGTPDLRALEGSSNPSAIEAVDLIAHMVARQDRDRPSAASVLVHPYFWDATQRLGFMQDVSDCLEAEARLIKVASEGIPEPPKKPRPTPKKKGGAPSGPPPSTTSATANPPADSAADKLGSHAFSNESIYEIIAQLPSEQAAAVRRAISLLDAFEVGGELVMEGPPPPTDGFQVVGMPPPNHSSAIEAMSEAVSAGKGRSTRPRKVMWDRRLDLHLRRDLGKFRKYDGTRLRDLLRIIRNKKNHYQDMPPPLREALGDIPDGYLQYFESRFPYLLLHCYYFVLEDDSLRTATVFRPYFRPPPV</sequence>
<dbReference type="Proteomes" id="UP001140096">
    <property type="component" value="Unassembled WGS sequence"/>
</dbReference>
<keyword evidence="1" id="KW-0808">Transferase</keyword>
<accession>A0ACC1LME2</accession>
<evidence type="ECO:0000313" key="2">
    <source>
        <dbReference type="Proteomes" id="UP001140096"/>
    </source>
</evidence>
<dbReference type="EC" id="2.7.11.1" evidence="1"/>
<protein>
    <submittedName>
        <fullName evidence="1">Bifunctional endoribonuclease/protein kinase ire1</fullName>
        <ecNumber evidence="1">2.7.11.1</ecNumber>
    </submittedName>
</protein>
<proteinExistence type="predicted"/>
<reference evidence="1" key="1">
    <citation type="submission" date="2022-07" db="EMBL/GenBank/DDBJ databases">
        <title>Phylogenomic reconstructions and comparative analyses of Kickxellomycotina fungi.</title>
        <authorList>
            <person name="Reynolds N.K."/>
            <person name="Stajich J.E."/>
            <person name="Barry K."/>
            <person name="Grigoriev I.V."/>
            <person name="Crous P."/>
            <person name="Smith M.E."/>
        </authorList>
    </citation>
    <scope>NUCLEOTIDE SEQUENCE</scope>
    <source>
        <strain evidence="1">CBS 102833</strain>
    </source>
</reference>
<organism evidence="1 2">
    <name type="scientific">Coemansia furcata</name>
    <dbReference type="NCBI Taxonomy" id="417177"/>
    <lineage>
        <taxon>Eukaryota</taxon>
        <taxon>Fungi</taxon>
        <taxon>Fungi incertae sedis</taxon>
        <taxon>Zoopagomycota</taxon>
        <taxon>Kickxellomycotina</taxon>
        <taxon>Kickxellomycetes</taxon>
        <taxon>Kickxellales</taxon>
        <taxon>Kickxellaceae</taxon>
        <taxon>Coemansia</taxon>
    </lineage>
</organism>
<keyword evidence="1" id="KW-0418">Kinase</keyword>
<gene>
    <name evidence="1" type="primary">IRE1</name>
    <name evidence="1" type="ORF">H4S07_001890</name>
</gene>
<keyword evidence="2" id="KW-1185">Reference proteome</keyword>
<evidence type="ECO:0000313" key="1">
    <source>
        <dbReference type="EMBL" id="KAJ2811704.1"/>
    </source>
</evidence>
<dbReference type="EMBL" id="JANBUP010000375">
    <property type="protein sequence ID" value="KAJ2811704.1"/>
    <property type="molecule type" value="Genomic_DNA"/>
</dbReference>
<name>A0ACC1LME2_9FUNG</name>